<accession>A0A409VX37</accession>
<protein>
    <submittedName>
        <fullName evidence="2">Uncharacterized protein</fullName>
    </submittedName>
</protein>
<gene>
    <name evidence="2" type="ORF">CVT26_014047</name>
</gene>
<feature type="region of interest" description="Disordered" evidence="1">
    <location>
        <begin position="1"/>
        <end position="21"/>
    </location>
</feature>
<evidence type="ECO:0000313" key="3">
    <source>
        <dbReference type="Proteomes" id="UP000284706"/>
    </source>
</evidence>
<dbReference type="InParanoid" id="A0A409VX37"/>
<sequence length="62" mass="7109">MARRVTSYKTEPEEKDEDVDVDAARAENQNRLRVHLAAQRPLYSGYLNGFYRAASESAMECK</sequence>
<evidence type="ECO:0000256" key="1">
    <source>
        <dbReference type="SAM" id="MobiDB-lite"/>
    </source>
</evidence>
<organism evidence="2 3">
    <name type="scientific">Gymnopilus dilepis</name>
    <dbReference type="NCBI Taxonomy" id="231916"/>
    <lineage>
        <taxon>Eukaryota</taxon>
        <taxon>Fungi</taxon>
        <taxon>Dikarya</taxon>
        <taxon>Basidiomycota</taxon>
        <taxon>Agaricomycotina</taxon>
        <taxon>Agaricomycetes</taxon>
        <taxon>Agaricomycetidae</taxon>
        <taxon>Agaricales</taxon>
        <taxon>Agaricineae</taxon>
        <taxon>Hymenogastraceae</taxon>
        <taxon>Gymnopilus</taxon>
    </lineage>
</organism>
<comment type="caution">
    <text evidence="2">The sequence shown here is derived from an EMBL/GenBank/DDBJ whole genome shotgun (WGS) entry which is preliminary data.</text>
</comment>
<dbReference type="AlphaFoldDB" id="A0A409VX37"/>
<keyword evidence="3" id="KW-1185">Reference proteome</keyword>
<dbReference type="EMBL" id="NHYE01005526">
    <property type="protein sequence ID" value="PPQ70842.1"/>
    <property type="molecule type" value="Genomic_DNA"/>
</dbReference>
<dbReference type="Proteomes" id="UP000284706">
    <property type="component" value="Unassembled WGS sequence"/>
</dbReference>
<proteinExistence type="predicted"/>
<reference evidence="2 3" key="1">
    <citation type="journal article" date="2018" name="Evol. Lett.">
        <title>Horizontal gene cluster transfer increased hallucinogenic mushroom diversity.</title>
        <authorList>
            <person name="Reynolds H.T."/>
            <person name="Vijayakumar V."/>
            <person name="Gluck-Thaler E."/>
            <person name="Korotkin H.B."/>
            <person name="Matheny P.B."/>
            <person name="Slot J.C."/>
        </authorList>
    </citation>
    <scope>NUCLEOTIDE SEQUENCE [LARGE SCALE GENOMIC DNA]</scope>
    <source>
        <strain evidence="2 3">SRW20</strain>
    </source>
</reference>
<name>A0A409VX37_9AGAR</name>
<evidence type="ECO:0000313" key="2">
    <source>
        <dbReference type="EMBL" id="PPQ70842.1"/>
    </source>
</evidence>